<comment type="caution">
    <text evidence="1">The sequence shown here is derived from an EMBL/GenBank/DDBJ whole genome shotgun (WGS) entry which is preliminary data.</text>
</comment>
<dbReference type="GO" id="GO:0005886">
    <property type="term" value="C:plasma membrane"/>
    <property type="evidence" value="ECO:0007669"/>
    <property type="project" value="TreeGrafter"/>
</dbReference>
<dbReference type="EMBL" id="BMAT01013600">
    <property type="protein sequence ID" value="GFS15995.1"/>
    <property type="molecule type" value="Genomic_DNA"/>
</dbReference>
<organism evidence="1 2">
    <name type="scientific">Elysia marginata</name>
    <dbReference type="NCBI Taxonomy" id="1093978"/>
    <lineage>
        <taxon>Eukaryota</taxon>
        <taxon>Metazoa</taxon>
        <taxon>Spiralia</taxon>
        <taxon>Lophotrochozoa</taxon>
        <taxon>Mollusca</taxon>
        <taxon>Gastropoda</taxon>
        <taxon>Heterobranchia</taxon>
        <taxon>Euthyneura</taxon>
        <taxon>Panpulmonata</taxon>
        <taxon>Sacoglossa</taxon>
        <taxon>Placobranchoidea</taxon>
        <taxon>Plakobranchidae</taxon>
        <taxon>Elysia</taxon>
    </lineage>
</organism>
<evidence type="ECO:0000313" key="2">
    <source>
        <dbReference type="Proteomes" id="UP000762676"/>
    </source>
</evidence>
<dbReference type="SUPFAM" id="SSF47473">
    <property type="entry name" value="EF-hand"/>
    <property type="match status" value="1"/>
</dbReference>
<keyword evidence="2" id="KW-1185">Reference proteome</keyword>
<dbReference type="InterPro" id="IPR039470">
    <property type="entry name" value="Nuc_deoxyri_tr2"/>
</dbReference>
<dbReference type="Gene3D" id="1.10.238.10">
    <property type="entry name" value="EF-hand"/>
    <property type="match status" value="1"/>
</dbReference>
<sequence>MFRCSTQPQGVHMVKMADTCSGGKTTESECRIIGSYTRDLHSVFKRYDDHGRIKSCNLRKAFNDLHLYPSYSQIREMVHCAVEYGSPCDADHVTFGEFCVLVDELQHHYDAATPCALPKSIIRNKSASGSAARRSRKESLANFQVFLGGSCGCPKKPSTWRHDVAIPFLKKENITFYNPQVNTWRPELVELEDRAKNVAELLFFVIDNNTRSVASLCEIAYLVGCKRQIIVVFLGFDEAVEEVSLEKTTDREKMDIARARNVLMDIIERNSIPVFSDIQAALRCAAVHLKHGIRVQELSASHGAVPVKYGHALVGEALLKLRESFNSITGNSDGRMSKEDTSFSFEEFCCVITEYKRKKQSMAVSLASKLVAPVSWLLAKLRGSSKPCEVLEEVFDVYLGGSCGESNWREDVAIPLLKREGISYLNPLVTKWSDYLIPMQAAEREKCRLLLFTIADCTRAIGAMVEAGYYIGLGCRVVLCLEKLQPYTTIAGEQMTSTALKDYNRGRVYLSDMASREGAPVFENVSESLTSAVNSIRKLDLALDVK</sequence>
<evidence type="ECO:0000313" key="1">
    <source>
        <dbReference type="EMBL" id="GFS15995.1"/>
    </source>
</evidence>
<dbReference type="AlphaFoldDB" id="A0AAV4J283"/>
<reference evidence="1 2" key="1">
    <citation type="journal article" date="2021" name="Elife">
        <title>Chloroplast acquisition without the gene transfer in kleptoplastic sea slugs, Plakobranchus ocellatus.</title>
        <authorList>
            <person name="Maeda T."/>
            <person name="Takahashi S."/>
            <person name="Yoshida T."/>
            <person name="Shimamura S."/>
            <person name="Takaki Y."/>
            <person name="Nagai Y."/>
            <person name="Toyoda A."/>
            <person name="Suzuki Y."/>
            <person name="Arimoto A."/>
            <person name="Ishii H."/>
            <person name="Satoh N."/>
            <person name="Nishiyama T."/>
            <person name="Hasebe M."/>
            <person name="Maruyama T."/>
            <person name="Minagawa J."/>
            <person name="Obokata J."/>
            <person name="Shigenobu S."/>
        </authorList>
    </citation>
    <scope>NUCLEOTIDE SEQUENCE [LARGE SCALE GENOMIC DNA]</scope>
</reference>
<dbReference type="Pfam" id="PF15891">
    <property type="entry name" value="Nuc_deoxyri_tr2"/>
    <property type="match status" value="2"/>
</dbReference>
<name>A0AAV4J283_9GAST</name>
<dbReference type="Gene3D" id="3.40.50.450">
    <property type="match status" value="2"/>
</dbReference>
<accession>A0AAV4J283</accession>
<dbReference type="PANTHER" id="PTHR36300:SF1">
    <property type="entry name" value="RAW, ISOFORM A"/>
    <property type="match status" value="1"/>
</dbReference>
<proteinExistence type="predicted"/>
<dbReference type="PANTHER" id="PTHR36300">
    <property type="entry name" value="RAW, ISOFORM A"/>
    <property type="match status" value="1"/>
</dbReference>
<gene>
    <name evidence="1" type="ORF">ElyMa_006784200</name>
</gene>
<dbReference type="Proteomes" id="UP000762676">
    <property type="component" value="Unassembled WGS sequence"/>
</dbReference>
<protein>
    <submittedName>
        <fullName evidence="1">RalBP1-associated Eps domain-containing protein</fullName>
    </submittedName>
</protein>
<dbReference type="InterPro" id="IPR011992">
    <property type="entry name" value="EF-hand-dom_pair"/>
</dbReference>